<dbReference type="Proteomes" id="UP000249402">
    <property type="component" value="Unassembled WGS sequence"/>
</dbReference>
<dbReference type="AlphaFoldDB" id="A0A395H0V9"/>
<dbReference type="GeneID" id="37222603"/>
<gene>
    <name evidence="1" type="ORF">BO80DRAFT_405910</name>
</gene>
<sequence length="278" mass="31140">MTSYPCPPMNLPGCYSSTTVEGLMPHLPIHQCDTFVTSPTSPIIRKRKRELVKTDHVATLSNRLVLSSVHYTNPQFRFDYPEPSGDHREVLVSQRCLHRKRRVQQPHTHHRPPYTENIAHALQSSSSQTKIPSQNDCVSAVLDVNSPPVSPRTISPNPYQQPQTLCASAFCLRPCHICHRRPTTLEFVDAYADCELCGQRSCYICLRHCDAINCNGLAKIPKRNFQESANGDGVQAGQARKVCSTCAVEGVTEGGMEVVRCLECVRGFQYQWQAVHPD</sequence>
<dbReference type="OrthoDB" id="5377226at2759"/>
<dbReference type="RefSeq" id="XP_025575809.1">
    <property type="nucleotide sequence ID" value="XM_025717738.1"/>
</dbReference>
<proteinExistence type="predicted"/>
<name>A0A395H0V9_9EURO</name>
<dbReference type="VEuPathDB" id="FungiDB:BO80DRAFT_405910"/>
<keyword evidence="2" id="KW-1185">Reference proteome</keyword>
<dbReference type="EMBL" id="KZ824435">
    <property type="protein sequence ID" value="RAL01482.1"/>
    <property type="molecule type" value="Genomic_DNA"/>
</dbReference>
<evidence type="ECO:0000313" key="2">
    <source>
        <dbReference type="Proteomes" id="UP000249402"/>
    </source>
</evidence>
<protein>
    <submittedName>
        <fullName evidence="1">Uncharacterized protein</fullName>
    </submittedName>
</protein>
<reference evidence="1 2" key="1">
    <citation type="submission" date="2018-02" db="EMBL/GenBank/DDBJ databases">
        <title>The genomes of Aspergillus section Nigri reveals drivers in fungal speciation.</title>
        <authorList>
            <consortium name="DOE Joint Genome Institute"/>
            <person name="Vesth T.C."/>
            <person name="Nybo J."/>
            <person name="Theobald S."/>
            <person name="Brandl J."/>
            <person name="Frisvad J.C."/>
            <person name="Nielsen K.F."/>
            <person name="Lyhne E.K."/>
            <person name="Kogle M.E."/>
            <person name="Kuo A."/>
            <person name="Riley R."/>
            <person name="Clum A."/>
            <person name="Nolan M."/>
            <person name="Lipzen A."/>
            <person name="Salamov A."/>
            <person name="Henrissat B."/>
            <person name="Wiebenga A."/>
            <person name="De vries R.P."/>
            <person name="Grigoriev I.V."/>
            <person name="Mortensen U.H."/>
            <person name="Andersen M.R."/>
            <person name="Baker S.E."/>
        </authorList>
    </citation>
    <scope>NUCLEOTIDE SEQUENCE [LARGE SCALE GENOMIC DNA]</scope>
    <source>
        <strain evidence="1 2">CBS 121593</strain>
    </source>
</reference>
<evidence type="ECO:0000313" key="1">
    <source>
        <dbReference type="EMBL" id="RAL01482.1"/>
    </source>
</evidence>
<accession>A0A395H0V9</accession>
<organism evidence="1 2">
    <name type="scientific">Aspergillus ibericus CBS 121593</name>
    <dbReference type="NCBI Taxonomy" id="1448316"/>
    <lineage>
        <taxon>Eukaryota</taxon>
        <taxon>Fungi</taxon>
        <taxon>Dikarya</taxon>
        <taxon>Ascomycota</taxon>
        <taxon>Pezizomycotina</taxon>
        <taxon>Eurotiomycetes</taxon>
        <taxon>Eurotiomycetidae</taxon>
        <taxon>Eurotiales</taxon>
        <taxon>Aspergillaceae</taxon>
        <taxon>Aspergillus</taxon>
        <taxon>Aspergillus subgen. Circumdati</taxon>
    </lineage>
</organism>